<name>A0A0F9P2W8_9ZZZZ</name>
<accession>A0A0F9P2W8</accession>
<feature type="non-terminal residue" evidence="1">
    <location>
        <position position="42"/>
    </location>
</feature>
<comment type="caution">
    <text evidence="1">The sequence shown here is derived from an EMBL/GenBank/DDBJ whole genome shotgun (WGS) entry which is preliminary data.</text>
</comment>
<dbReference type="EMBL" id="LAZR01002883">
    <property type="protein sequence ID" value="KKN24414.1"/>
    <property type="molecule type" value="Genomic_DNA"/>
</dbReference>
<dbReference type="AlphaFoldDB" id="A0A0F9P2W8"/>
<organism evidence="1">
    <name type="scientific">marine sediment metagenome</name>
    <dbReference type="NCBI Taxonomy" id="412755"/>
    <lineage>
        <taxon>unclassified sequences</taxon>
        <taxon>metagenomes</taxon>
        <taxon>ecological metagenomes</taxon>
    </lineage>
</organism>
<gene>
    <name evidence="1" type="ORF">LCGC14_0894840</name>
</gene>
<sequence length="42" mass="5021">MGYELSPSSVSSRAATLGRKWADRDRKFRDWYKIIKLEDKMK</sequence>
<reference evidence="1" key="1">
    <citation type="journal article" date="2015" name="Nature">
        <title>Complex archaea that bridge the gap between prokaryotes and eukaryotes.</title>
        <authorList>
            <person name="Spang A."/>
            <person name="Saw J.H."/>
            <person name="Jorgensen S.L."/>
            <person name="Zaremba-Niedzwiedzka K."/>
            <person name="Martijn J."/>
            <person name="Lind A.E."/>
            <person name="van Eijk R."/>
            <person name="Schleper C."/>
            <person name="Guy L."/>
            <person name="Ettema T.J."/>
        </authorList>
    </citation>
    <scope>NUCLEOTIDE SEQUENCE</scope>
</reference>
<evidence type="ECO:0000313" key="1">
    <source>
        <dbReference type="EMBL" id="KKN24414.1"/>
    </source>
</evidence>
<proteinExistence type="predicted"/>
<protein>
    <submittedName>
        <fullName evidence="1">Uncharacterized protein</fullName>
    </submittedName>
</protein>